<accession>A0A9P3PSH3</accession>
<dbReference type="AlphaFoldDB" id="A0A9P3PSH3"/>
<evidence type="ECO:0000256" key="1">
    <source>
        <dbReference type="SAM" id="Phobius"/>
    </source>
</evidence>
<feature type="transmembrane region" description="Helical" evidence="1">
    <location>
        <begin position="192"/>
        <end position="214"/>
    </location>
</feature>
<feature type="transmembrane region" description="Helical" evidence="1">
    <location>
        <begin position="158"/>
        <end position="180"/>
    </location>
</feature>
<dbReference type="OrthoDB" id="3068390at2759"/>
<evidence type="ECO:0000256" key="2">
    <source>
        <dbReference type="SAM" id="SignalP"/>
    </source>
</evidence>
<keyword evidence="2" id="KW-0732">Signal</keyword>
<reference evidence="3" key="1">
    <citation type="submission" date="2022-07" db="EMBL/GenBank/DDBJ databases">
        <title>The genome of Lyophyllum shimeji provides insight into the initial evolution of ectomycorrhizal fungal genome.</title>
        <authorList>
            <person name="Kobayashi Y."/>
            <person name="Shibata T."/>
            <person name="Hirakawa H."/>
            <person name="Shigenobu S."/>
            <person name="Nishiyama T."/>
            <person name="Yamada A."/>
            <person name="Hasebe M."/>
            <person name="Kawaguchi M."/>
        </authorList>
    </citation>
    <scope>NUCLEOTIDE SEQUENCE</scope>
    <source>
        <strain evidence="3">AT787</strain>
    </source>
</reference>
<proteinExistence type="predicted"/>
<keyword evidence="1" id="KW-0472">Membrane</keyword>
<protein>
    <submittedName>
        <fullName evidence="3">Uncharacterized protein</fullName>
    </submittedName>
</protein>
<evidence type="ECO:0000313" key="4">
    <source>
        <dbReference type="Proteomes" id="UP001063166"/>
    </source>
</evidence>
<gene>
    <name evidence="3" type="ORF">LshimejAT787_0904480</name>
</gene>
<keyword evidence="1" id="KW-0812">Transmembrane</keyword>
<name>A0A9P3PSH3_LYOSH</name>
<keyword evidence="1" id="KW-1133">Transmembrane helix</keyword>
<feature type="chain" id="PRO_5040357097" evidence="2">
    <location>
        <begin position="22"/>
        <end position="235"/>
    </location>
</feature>
<evidence type="ECO:0000313" key="3">
    <source>
        <dbReference type="EMBL" id="GLB41233.1"/>
    </source>
</evidence>
<comment type="caution">
    <text evidence="3">The sequence shown here is derived from an EMBL/GenBank/DDBJ whole genome shotgun (WGS) entry which is preliminary data.</text>
</comment>
<feature type="signal peptide" evidence="2">
    <location>
        <begin position="1"/>
        <end position="21"/>
    </location>
</feature>
<organism evidence="3 4">
    <name type="scientific">Lyophyllum shimeji</name>
    <name type="common">Hon-shimeji</name>
    <name type="synonym">Tricholoma shimeji</name>
    <dbReference type="NCBI Taxonomy" id="47721"/>
    <lineage>
        <taxon>Eukaryota</taxon>
        <taxon>Fungi</taxon>
        <taxon>Dikarya</taxon>
        <taxon>Basidiomycota</taxon>
        <taxon>Agaricomycotina</taxon>
        <taxon>Agaricomycetes</taxon>
        <taxon>Agaricomycetidae</taxon>
        <taxon>Agaricales</taxon>
        <taxon>Tricholomatineae</taxon>
        <taxon>Lyophyllaceae</taxon>
        <taxon>Lyophyllum</taxon>
    </lineage>
</organism>
<keyword evidence="4" id="KW-1185">Reference proteome</keyword>
<dbReference type="EMBL" id="BRPK01000009">
    <property type="protein sequence ID" value="GLB41233.1"/>
    <property type="molecule type" value="Genomic_DNA"/>
</dbReference>
<sequence>MPSFRTVFAVAVTAFAALTSAAPAVPGTNNLNGLSGKLSGINSITSGGPLHPVGHVPRDDVEVVDLDIDILNADKRDGQLHSLPEILVDCQSKLSAVSDKLTAAIGVKAIIEVEVVLPIIAEVKVIVFNALGCVQAIVNHPREFVLGLAGKVLSIPEVAKLLVTVLALLCTILTTALRVVGAASAHLVAPAIHGVGAVVYELLSCIFALVAGLLPRLHQRRCYPQALSFAAPGKT</sequence>
<dbReference type="Proteomes" id="UP001063166">
    <property type="component" value="Unassembled WGS sequence"/>
</dbReference>